<dbReference type="PANTHER" id="PTHR10953">
    <property type="entry name" value="UBIQUITIN-ACTIVATING ENZYME E1"/>
    <property type="match status" value="1"/>
</dbReference>
<keyword evidence="5" id="KW-0067">ATP-binding</keyword>
<proteinExistence type="inferred from homology"/>
<feature type="domain" description="Rhodanese" evidence="15">
    <location>
        <begin position="274"/>
        <end position="337"/>
    </location>
</feature>
<dbReference type="GO" id="GO:0005524">
    <property type="term" value="F:ATP binding"/>
    <property type="evidence" value="ECO:0007669"/>
    <property type="project" value="UniProtKB-KW"/>
</dbReference>
<dbReference type="PANTHER" id="PTHR10953:SF102">
    <property type="entry name" value="ADENYLYLTRANSFERASE AND SULFURTRANSFERASE MOCS3"/>
    <property type="match status" value="1"/>
</dbReference>
<dbReference type="InterPro" id="IPR045886">
    <property type="entry name" value="ThiF/MoeB/HesA"/>
</dbReference>
<evidence type="ECO:0000256" key="13">
    <source>
        <dbReference type="ARBA" id="ARBA00075328"/>
    </source>
</evidence>
<dbReference type="Gene3D" id="3.40.250.10">
    <property type="entry name" value="Rhodanese-like domain"/>
    <property type="match status" value="1"/>
</dbReference>
<comment type="caution">
    <text evidence="16">The sequence shown here is derived from an EMBL/GenBank/DDBJ whole genome shotgun (WGS) entry which is preliminary data.</text>
</comment>
<dbReference type="OrthoDB" id="9804286at2"/>
<dbReference type="InterPro" id="IPR036873">
    <property type="entry name" value="Rhodanese-like_dom_sf"/>
</dbReference>
<evidence type="ECO:0000313" key="17">
    <source>
        <dbReference type="Proteomes" id="UP000323930"/>
    </source>
</evidence>
<name>A0A5D0HFL2_9FLAO</name>
<evidence type="ECO:0000256" key="5">
    <source>
        <dbReference type="ARBA" id="ARBA00022840"/>
    </source>
</evidence>
<dbReference type="SUPFAM" id="SSF69572">
    <property type="entry name" value="Activating enzymes of the ubiquitin-like proteins"/>
    <property type="match status" value="1"/>
</dbReference>
<evidence type="ECO:0000256" key="7">
    <source>
        <dbReference type="ARBA" id="ARBA00052218"/>
    </source>
</evidence>
<dbReference type="FunFam" id="3.40.50.720:FF:000033">
    <property type="entry name" value="Adenylyltransferase and sulfurtransferase MOCS3"/>
    <property type="match status" value="1"/>
</dbReference>
<keyword evidence="4" id="KW-0833">Ubl conjugation pathway</keyword>
<dbReference type="Gene3D" id="3.40.50.720">
    <property type="entry name" value="NAD(P)-binding Rossmann-like Domain"/>
    <property type="match status" value="1"/>
</dbReference>
<evidence type="ECO:0000256" key="2">
    <source>
        <dbReference type="ARBA" id="ARBA00022679"/>
    </source>
</evidence>
<evidence type="ECO:0000256" key="4">
    <source>
        <dbReference type="ARBA" id="ARBA00022786"/>
    </source>
</evidence>
<evidence type="ECO:0000313" key="16">
    <source>
        <dbReference type="EMBL" id="TYA70086.1"/>
    </source>
</evidence>
<dbReference type="GO" id="GO:0008641">
    <property type="term" value="F:ubiquitin-like modifier activating enzyme activity"/>
    <property type="evidence" value="ECO:0007669"/>
    <property type="project" value="InterPro"/>
</dbReference>
<evidence type="ECO:0000256" key="6">
    <source>
        <dbReference type="ARBA" id="ARBA00043952"/>
    </source>
</evidence>
<dbReference type="GO" id="GO:0004792">
    <property type="term" value="F:thiosulfate-cyanide sulfurtransferase activity"/>
    <property type="evidence" value="ECO:0007669"/>
    <property type="project" value="TreeGrafter"/>
</dbReference>
<dbReference type="NCBIfam" id="NF004281">
    <property type="entry name" value="PRK05690.1"/>
    <property type="match status" value="1"/>
</dbReference>
<keyword evidence="3" id="KW-0547">Nucleotide-binding</keyword>
<comment type="subunit">
    <text evidence="9">Homodimer. Forms a stable heterotetrameric complex of 2 MoeB and 2 MoaD during adenylation of MoaD.</text>
</comment>
<dbReference type="EMBL" id="VSDQ01000729">
    <property type="protein sequence ID" value="TYA70086.1"/>
    <property type="molecule type" value="Genomic_DNA"/>
</dbReference>
<evidence type="ECO:0000256" key="1">
    <source>
        <dbReference type="ARBA" id="ARBA00009919"/>
    </source>
</evidence>
<dbReference type="InterPro" id="IPR001763">
    <property type="entry name" value="Rhodanese-like_dom"/>
</dbReference>
<keyword evidence="2 16" id="KW-0808">Transferase</keyword>
<keyword evidence="16" id="KW-0548">Nucleotidyltransferase</keyword>
<dbReference type="GO" id="GO:0005829">
    <property type="term" value="C:cytosol"/>
    <property type="evidence" value="ECO:0007669"/>
    <property type="project" value="TreeGrafter"/>
</dbReference>
<dbReference type="AlphaFoldDB" id="A0A5D0HFL2"/>
<evidence type="ECO:0000256" key="10">
    <source>
        <dbReference type="ARBA" id="ARBA00066884"/>
    </source>
</evidence>
<comment type="pathway">
    <text evidence="6">Protein modification.</text>
</comment>
<organism evidence="16 17">
    <name type="scientific">Seonamhaeicola marinus</name>
    <dbReference type="NCBI Taxonomy" id="1912246"/>
    <lineage>
        <taxon>Bacteria</taxon>
        <taxon>Pseudomonadati</taxon>
        <taxon>Bacteroidota</taxon>
        <taxon>Flavobacteriia</taxon>
        <taxon>Flavobacteriales</taxon>
        <taxon>Flavobacteriaceae</taxon>
    </lineage>
</organism>
<dbReference type="GO" id="GO:0061605">
    <property type="term" value="F:molybdopterin-synthase adenylyltransferase activity"/>
    <property type="evidence" value="ECO:0007669"/>
    <property type="project" value="UniProtKB-EC"/>
</dbReference>
<gene>
    <name evidence="16" type="primary">moeB</name>
    <name evidence="16" type="ORF">FUA24_22645</name>
</gene>
<keyword evidence="17" id="KW-1185">Reference proteome</keyword>
<sequence length="351" mass="38740">MMLSKNEQKIYSRHLRLNEIGAEGQEKLKQAKVLVVGAGGLGCPVLQYLTAAGVGTIGIVDGDVVDVSNLQRQILYAFEDVGKAKAKCASNRLKSLNPFVKFKVYQEFLTNENALGLFKKYDIIVDGSDNFQTRYLCNDTAVITNKPLVFGSIFKFEGQVTVFNYNNGPTYRCLYPTPPSPGAVPSCSDIGVLGVLPGIVGSYQANETLKMILGIGEVLSGKLLTFNALTMNQMSFNFNKNEAINIQVLEDNYDVFCGLPQVDEEITLEVFNGKKMAYNLLDVRDHWERAQDSIGGKHIPLNELPARYTEIEINKPVVVYCKSGIRSKRAIEFLEAAIPNTSFINLKDGIG</sequence>
<evidence type="ECO:0000256" key="11">
    <source>
        <dbReference type="ARBA" id="ARBA00073635"/>
    </source>
</evidence>
<comment type="function">
    <text evidence="8">Catalyzes the adenylation by ATP of the carboxyl group of the C-terminal glycine of sulfur carrier protein MoaD.</text>
</comment>
<dbReference type="InterPro" id="IPR000594">
    <property type="entry name" value="ThiF_NAD_FAD-bd"/>
</dbReference>
<dbReference type="Pfam" id="PF00899">
    <property type="entry name" value="ThiF"/>
    <property type="match status" value="1"/>
</dbReference>
<dbReference type="Pfam" id="PF00581">
    <property type="entry name" value="Rhodanese"/>
    <property type="match status" value="1"/>
</dbReference>
<dbReference type="FunFam" id="3.50.50.80:FF:000002">
    <property type="entry name" value="SUMO-activating enzyme subunit 2"/>
    <property type="match status" value="1"/>
</dbReference>
<dbReference type="EC" id="2.7.7.80" evidence="10"/>
<dbReference type="InterPro" id="IPR035985">
    <property type="entry name" value="Ubiquitin-activating_enz"/>
</dbReference>
<evidence type="ECO:0000256" key="12">
    <source>
        <dbReference type="ARBA" id="ARBA00075110"/>
    </source>
</evidence>
<evidence type="ECO:0000256" key="14">
    <source>
        <dbReference type="ARBA" id="ARBA00078531"/>
    </source>
</evidence>
<dbReference type="GO" id="GO:0008146">
    <property type="term" value="F:sulfotransferase activity"/>
    <property type="evidence" value="ECO:0007669"/>
    <property type="project" value="TreeGrafter"/>
</dbReference>
<comment type="similarity">
    <text evidence="1">Belongs to the HesA/MoeB/ThiF family.</text>
</comment>
<dbReference type="Proteomes" id="UP000323930">
    <property type="component" value="Unassembled WGS sequence"/>
</dbReference>
<comment type="catalytic activity">
    <reaction evidence="7">
        <text>[molybdopterin-synthase sulfur-carrier protein]-C-terminal Gly-Gly + ATP + H(+) = [molybdopterin-synthase sulfur-carrier protein]-C-terminal Gly-Gly-AMP + diphosphate</text>
        <dbReference type="Rhea" id="RHEA:43616"/>
        <dbReference type="Rhea" id="RHEA-COMP:12159"/>
        <dbReference type="Rhea" id="RHEA-COMP:12202"/>
        <dbReference type="ChEBI" id="CHEBI:15378"/>
        <dbReference type="ChEBI" id="CHEBI:30616"/>
        <dbReference type="ChEBI" id="CHEBI:33019"/>
        <dbReference type="ChEBI" id="CHEBI:90618"/>
        <dbReference type="ChEBI" id="CHEBI:90778"/>
        <dbReference type="EC" id="2.7.7.80"/>
    </reaction>
</comment>
<dbReference type="CDD" id="cd00757">
    <property type="entry name" value="ThiF_MoeB_HesA_family"/>
    <property type="match status" value="1"/>
</dbReference>
<dbReference type="CDD" id="cd00158">
    <property type="entry name" value="RHOD"/>
    <property type="match status" value="1"/>
</dbReference>
<protein>
    <recommendedName>
        <fullName evidence="11">Molybdopterin-synthase adenylyltransferase</fullName>
        <ecNumber evidence="10">2.7.7.80</ecNumber>
    </recommendedName>
    <alternativeName>
        <fullName evidence="14">MoaD protein adenylase</fullName>
    </alternativeName>
    <alternativeName>
        <fullName evidence="12">Molybdopterin-converting factor subunit 1 adenylase</fullName>
    </alternativeName>
    <alternativeName>
        <fullName evidence="13">Sulfur carrier protein MoaD adenylyltransferase</fullName>
    </alternativeName>
</protein>
<evidence type="ECO:0000256" key="9">
    <source>
        <dbReference type="ARBA" id="ARBA00063809"/>
    </source>
</evidence>
<dbReference type="PROSITE" id="PS50206">
    <property type="entry name" value="RHODANESE_3"/>
    <property type="match status" value="1"/>
</dbReference>
<accession>A0A5D0HFL2</accession>
<reference evidence="16 17" key="1">
    <citation type="submission" date="2019-08" db="EMBL/GenBank/DDBJ databases">
        <title>Seonamhaeicola sediminis sp. nov., isolated from marine sediment.</title>
        <authorList>
            <person name="Cao W.R."/>
        </authorList>
    </citation>
    <scope>NUCLEOTIDE SEQUENCE [LARGE SCALE GENOMIC DNA]</scope>
    <source>
        <strain evidence="16 17">B011</strain>
    </source>
</reference>
<evidence type="ECO:0000256" key="8">
    <source>
        <dbReference type="ARBA" id="ARBA00055169"/>
    </source>
</evidence>
<evidence type="ECO:0000256" key="3">
    <source>
        <dbReference type="ARBA" id="ARBA00022741"/>
    </source>
</evidence>
<evidence type="ECO:0000259" key="15">
    <source>
        <dbReference type="PROSITE" id="PS50206"/>
    </source>
</evidence>